<protein>
    <recommendedName>
        <fullName evidence="4">Alpha/beta hydrolase</fullName>
    </recommendedName>
</protein>
<name>A0A7X9RZJ4_9BACT</name>
<evidence type="ECO:0008006" key="4">
    <source>
        <dbReference type="Google" id="ProtNLM"/>
    </source>
</evidence>
<evidence type="ECO:0000256" key="1">
    <source>
        <dbReference type="SAM" id="SignalP"/>
    </source>
</evidence>
<comment type="caution">
    <text evidence="2">The sequence shown here is derived from an EMBL/GenBank/DDBJ whole genome shotgun (WGS) entry which is preliminary data.</text>
</comment>
<feature type="signal peptide" evidence="1">
    <location>
        <begin position="1"/>
        <end position="23"/>
    </location>
</feature>
<feature type="chain" id="PRO_5031414458" description="Alpha/beta hydrolase" evidence="1">
    <location>
        <begin position="24"/>
        <end position="348"/>
    </location>
</feature>
<organism evidence="2 3">
    <name type="scientific">Flammeovirga aprica JL-4</name>
    <dbReference type="NCBI Taxonomy" id="694437"/>
    <lineage>
        <taxon>Bacteria</taxon>
        <taxon>Pseudomonadati</taxon>
        <taxon>Bacteroidota</taxon>
        <taxon>Cytophagia</taxon>
        <taxon>Cytophagales</taxon>
        <taxon>Flammeovirgaceae</taxon>
        <taxon>Flammeovirga</taxon>
    </lineage>
</organism>
<dbReference type="InterPro" id="IPR029058">
    <property type="entry name" value="AB_hydrolase_fold"/>
</dbReference>
<accession>A0A7X9RZJ4</accession>
<gene>
    <name evidence="2" type="ORF">HHU12_26990</name>
</gene>
<keyword evidence="1" id="KW-0732">Signal</keyword>
<dbReference type="PANTHER" id="PTHR35560">
    <property type="entry name" value="BLL0132 PROTEIN"/>
    <property type="match status" value="1"/>
</dbReference>
<proteinExistence type="predicted"/>
<dbReference type="EMBL" id="JABANE010000107">
    <property type="protein sequence ID" value="NME71640.1"/>
    <property type="molecule type" value="Genomic_DNA"/>
</dbReference>
<dbReference type="SUPFAM" id="SSF53474">
    <property type="entry name" value="alpha/beta-Hydrolases"/>
    <property type="match status" value="1"/>
</dbReference>
<keyword evidence="3" id="KW-1185">Reference proteome</keyword>
<sequence>MNNRILFLAFTSLLLVFFNSCQYKPETPPDYVVSDGSNLNTFIKVNLDNSSSRTTTFYTSINLNNDTPLPQVTSIALVVHGLSYDYQTQFQSMYNSVYDVGKISSTLIVAPFFSNNAADNNIFWNGATWRIGANSEDGQSSFLLLEKFLKDYVFTEKLPNLKNILLIGHSAGGQFIQRYAALNNLEQQYENYTFKYVVSDPSSYLYINNKRFSDEDNQYVTPTDCEGYDDYHYGLADVASFTDYRDDLDSSTIVSQNLNRLVTYATGTEDLDNADNSCQANWQGGGSDITSTSQNSRHKRALYMQMFYDSLYTDKHKHQLFKIEGIDHDAAGIYRSIEFMNWLSINLN</sequence>
<dbReference type="Gene3D" id="3.40.50.1820">
    <property type="entry name" value="alpha/beta hydrolase"/>
    <property type="match status" value="1"/>
</dbReference>
<dbReference type="AlphaFoldDB" id="A0A7X9RZJ4"/>
<evidence type="ECO:0000313" key="2">
    <source>
        <dbReference type="EMBL" id="NME71640.1"/>
    </source>
</evidence>
<dbReference type="Proteomes" id="UP000576082">
    <property type="component" value="Unassembled WGS sequence"/>
</dbReference>
<reference evidence="2 3" key="1">
    <citation type="submission" date="2020-04" db="EMBL/GenBank/DDBJ databases">
        <title>Flammeovirga sp. SR4, a novel species isolated from seawater.</title>
        <authorList>
            <person name="Wang X."/>
        </authorList>
    </citation>
    <scope>NUCLEOTIDE SEQUENCE [LARGE SCALE GENOMIC DNA]</scope>
    <source>
        <strain evidence="2 3">ATCC 23126</strain>
    </source>
</reference>
<dbReference type="RefSeq" id="WP_169659849.1">
    <property type="nucleotide sequence ID" value="NZ_JABANE010000107.1"/>
</dbReference>
<dbReference type="PANTHER" id="PTHR35560:SF3">
    <property type="entry name" value="PEPTIDASE S9 PROLYL OLIGOPEPTIDASE CATALYTIC DOMAIN-CONTAINING PROTEIN"/>
    <property type="match status" value="1"/>
</dbReference>
<evidence type="ECO:0000313" key="3">
    <source>
        <dbReference type="Proteomes" id="UP000576082"/>
    </source>
</evidence>